<organism evidence="10">
    <name type="scientific">freshwater metagenome</name>
    <dbReference type="NCBI Taxonomy" id="449393"/>
    <lineage>
        <taxon>unclassified sequences</taxon>
        <taxon>metagenomes</taxon>
        <taxon>ecological metagenomes</taxon>
    </lineage>
</organism>
<comment type="similarity">
    <text evidence="1">Belongs to the TfdA dioxygenase family.</text>
</comment>
<reference evidence="10" key="1">
    <citation type="submission" date="2020-05" db="EMBL/GenBank/DDBJ databases">
        <authorList>
            <person name="Chiriac C."/>
            <person name="Salcher M."/>
            <person name="Ghai R."/>
            <person name="Kavagutti S V."/>
        </authorList>
    </citation>
    <scope>NUCLEOTIDE SEQUENCE</scope>
</reference>
<dbReference type="EMBL" id="CAFBMH010000044">
    <property type="protein sequence ID" value="CAB4909198.1"/>
    <property type="molecule type" value="Genomic_DNA"/>
</dbReference>
<evidence type="ECO:0000256" key="5">
    <source>
        <dbReference type="ARBA" id="ARBA00023004"/>
    </source>
</evidence>
<evidence type="ECO:0000256" key="3">
    <source>
        <dbReference type="ARBA" id="ARBA00022964"/>
    </source>
</evidence>
<evidence type="ECO:0000313" key="8">
    <source>
        <dbReference type="EMBL" id="CAB4812553.1"/>
    </source>
</evidence>
<feature type="domain" description="TauD/TfdA-like" evidence="6">
    <location>
        <begin position="9"/>
        <end position="271"/>
    </location>
</feature>
<dbReference type="Pfam" id="PF02668">
    <property type="entry name" value="TauD"/>
    <property type="match status" value="1"/>
</dbReference>
<dbReference type="GO" id="GO:0046872">
    <property type="term" value="F:metal ion binding"/>
    <property type="evidence" value="ECO:0007669"/>
    <property type="project" value="UniProtKB-KW"/>
</dbReference>
<name>A0A6J7M6C4_9ZZZZ</name>
<dbReference type="PANTHER" id="PTHR30468:SF1">
    <property type="entry name" value="ALPHA-KETOGLUTARATE-DEPENDENT SULFONATE DIOXYGENASE"/>
    <property type="match status" value="1"/>
</dbReference>
<dbReference type="EMBL" id="CAEZYR010000037">
    <property type="protein sequence ID" value="CAB4741467.1"/>
    <property type="molecule type" value="Genomic_DNA"/>
</dbReference>
<sequence>MTTARQLEVVPLTANIGAEIRGVDVRSLDDAQFAIVHQALMDHLVIFLRGQELTDDEHIAFAARFGPPNIYPPNRARGVFVPLEWIEDTADSPPKADLWHTDVAFLPEPPDVGVLNMQDTPDAGGDTLWASLYAAHDALSPVMQKLLAPLMFDVHPGDDMRRKITMQFGADVFDKVEAEFSGWHQPIVRVHPITGRRALFLCGAYINGIVGMTAEESDALIPVLRRTVEDPNLQCRWKWQRHDLAIWDERATNHRATGDHYPAHRLVRRCTIGASPVIGVDGLQYTG</sequence>
<evidence type="ECO:0000256" key="4">
    <source>
        <dbReference type="ARBA" id="ARBA00023002"/>
    </source>
</evidence>
<keyword evidence="2" id="KW-0479">Metal-binding</keyword>
<evidence type="ECO:0000256" key="2">
    <source>
        <dbReference type="ARBA" id="ARBA00022723"/>
    </source>
</evidence>
<dbReference type="InterPro" id="IPR051323">
    <property type="entry name" value="AtsK-like"/>
</dbReference>
<keyword evidence="5" id="KW-0408">Iron</keyword>
<keyword evidence="3" id="KW-0223">Dioxygenase</keyword>
<dbReference type="GO" id="GO:0005737">
    <property type="term" value="C:cytoplasm"/>
    <property type="evidence" value="ECO:0007669"/>
    <property type="project" value="TreeGrafter"/>
</dbReference>
<evidence type="ECO:0000256" key="1">
    <source>
        <dbReference type="ARBA" id="ARBA00005896"/>
    </source>
</evidence>
<gene>
    <name evidence="7" type="ORF">UFOPK2754_01203</name>
    <name evidence="8" type="ORF">UFOPK3139_00090</name>
    <name evidence="9" type="ORF">UFOPK3543_01371</name>
    <name evidence="10" type="ORF">UFOPK3967_00035</name>
</gene>
<keyword evidence="4" id="KW-0560">Oxidoreductase</keyword>
<evidence type="ECO:0000259" key="6">
    <source>
        <dbReference type="Pfam" id="PF02668"/>
    </source>
</evidence>
<dbReference type="SUPFAM" id="SSF51197">
    <property type="entry name" value="Clavaminate synthase-like"/>
    <property type="match status" value="1"/>
</dbReference>
<evidence type="ECO:0000313" key="7">
    <source>
        <dbReference type="EMBL" id="CAB4741467.1"/>
    </source>
</evidence>
<proteinExistence type="inferred from homology"/>
<dbReference type="AlphaFoldDB" id="A0A6J7M6C4"/>
<dbReference type="Gene3D" id="3.60.130.10">
    <property type="entry name" value="Clavaminate synthase-like"/>
    <property type="match status" value="1"/>
</dbReference>
<accession>A0A6J7M6C4</accession>
<protein>
    <submittedName>
        <fullName evidence="10">Unannotated protein</fullName>
    </submittedName>
</protein>
<dbReference type="EMBL" id="CAFABA010000002">
    <property type="protein sequence ID" value="CAB4812553.1"/>
    <property type="molecule type" value="Genomic_DNA"/>
</dbReference>
<dbReference type="InterPro" id="IPR003819">
    <property type="entry name" value="TauD/TfdA-like"/>
</dbReference>
<dbReference type="EMBL" id="CAFBOS010000001">
    <property type="protein sequence ID" value="CAB4975638.1"/>
    <property type="molecule type" value="Genomic_DNA"/>
</dbReference>
<dbReference type="GO" id="GO:0016706">
    <property type="term" value="F:2-oxoglutarate-dependent dioxygenase activity"/>
    <property type="evidence" value="ECO:0007669"/>
    <property type="project" value="TreeGrafter"/>
</dbReference>
<dbReference type="InterPro" id="IPR042098">
    <property type="entry name" value="TauD-like_sf"/>
</dbReference>
<evidence type="ECO:0000313" key="9">
    <source>
        <dbReference type="EMBL" id="CAB4909198.1"/>
    </source>
</evidence>
<dbReference type="PANTHER" id="PTHR30468">
    <property type="entry name" value="ALPHA-KETOGLUTARATE-DEPENDENT SULFONATE DIOXYGENASE"/>
    <property type="match status" value="1"/>
</dbReference>
<evidence type="ECO:0000313" key="10">
    <source>
        <dbReference type="EMBL" id="CAB4975638.1"/>
    </source>
</evidence>